<keyword evidence="2" id="KW-1185">Reference proteome</keyword>
<dbReference type="InterPro" id="IPR055985">
    <property type="entry name" value="DUF7563"/>
</dbReference>
<accession>M0HJJ6</accession>
<dbReference type="AlphaFoldDB" id="M0HJJ6"/>
<name>M0HJJ6_HALEO</name>
<sequence length="95" mass="10242">MGVEGGNFGDDTQLVSRRGLRGGSLVTRPFTFWSALRGEDKPMKTCNSCGQYVSVDFARVFGTNSNQVFACLGCSTMSEISEQGKAAGKERYSTV</sequence>
<comment type="caution">
    <text evidence="1">The sequence shown here is derived from an EMBL/GenBank/DDBJ whole genome shotgun (WGS) entry which is preliminary data.</text>
</comment>
<organism evidence="1 2">
    <name type="scientific">Haloferax elongans ATCC BAA-1513</name>
    <dbReference type="NCBI Taxonomy" id="1230453"/>
    <lineage>
        <taxon>Archaea</taxon>
        <taxon>Methanobacteriati</taxon>
        <taxon>Methanobacteriota</taxon>
        <taxon>Stenosarchaea group</taxon>
        <taxon>Halobacteria</taxon>
        <taxon>Halobacteriales</taxon>
        <taxon>Haloferacaceae</taxon>
        <taxon>Haloferax</taxon>
    </lineage>
</organism>
<evidence type="ECO:0008006" key="3">
    <source>
        <dbReference type="Google" id="ProtNLM"/>
    </source>
</evidence>
<reference evidence="1 2" key="1">
    <citation type="journal article" date="2014" name="PLoS Genet.">
        <title>Phylogenetically driven sequencing of extremely halophilic archaea reveals strategies for static and dynamic osmo-response.</title>
        <authorList>
            <person name="Becker E.A."/>
            <person name="Seitzer P.M."/>
            <person name="Tritt A."/>
            <person name="Larsen D."/>
            <person name="Krusor M."/>
            <person name="Yao A.I."/>
            <person name="Wu D."/>
            <person name="Madern D."/>
            <person name="Eisen J.A."/>
            <person name="Darling A.E."/>
            <person name="Facciotti M.T."/>
        </authorList>
    </citation>
    <scope>NUCLEOTIDE SEQUENCE [LARGE SCALE GENOMIC DNA]</scope>
    <source>
        <strain evidence="1 2">ATCC BAA-1513</strain>
    </source>
</reference>
<evidence type="ECO:0000313" key="1">
    <source>
        <dbReference type="EMBL" id="ELZ84720.1"/>
    </source>
</evidence>
<protein>
    <recommendedName>
        <fullName evidence="3">Small CPxCG-related zinc finger protein</fullName>
    </recommendedName>
</protein>
<dbReference type="Proteomes" id="UP000011612">
    <property type="component" value="Unassembled WGS sequence"/>
</dbReference>
<gene>
    <name evidence="1" type="ORF">C453_11916</name>
</gene>
<proteinExistence type="predicted"/>
<dbReference type="PATRIC" id="fig|1230453.4.peg.2354"/>
<evidence type="ECO:0000313" key="2">
    <source>
        <dbReference type="Proteomes" id="UP000011612"/>
    </source>
</evidence>
<dbReference type="EMBL" id="AOLK01000019">
    <property type="protein sequence ID" value="ELZ84720.1"/>
    <property type="molecule type" value="Genomic_DNA"/>
</dbReference>
<dbReference type="Pfam" id="PF24444">
    <property type="entry name" value="DUF7563"/>
    <property type="match status" value="1"/>
</dbReference>